<protein>
    <submittedName>
        <fullName evidence="1">Glycosyltransferase</fullName>
    </submittedName>
</protein>
<evidence type="ECO:0000313" key="1">
    <source>
        <dbReference type="EMBL" id="KIA64985.1"/>
    </source>
</evidence>
<dbReference type="EMBL" id="JNFP01000010">
    <property type="protein sequence ID" value="KIA64985.1"/>
    <property type="molecule type" value="Genomic_DNA"/>
</dbReference>
<name>A0ABR4ZIH4_9NOCA</name>
<comment type="caution">
    <text evidence="1">The sequence shown here is derived from an EMBL/GenBank/DDBJ whole genome shotgun (WGS) entry which is preliminary data.</text>
</comment>
<proteinExistence type="predicted"/>
<dbReference type="RefSeq" id="WP_043667904.1">
    <property type="nucleotide sequence ID" value="NZ_BDCI01000035.1"/>
</dbReference>
<organism evidence="1 2">
    <name type="scientific">Nocardia vulneris</name>
    <dbReference type="NCBI Taxonomy" id="1141657"/>
    <lineage>
        <taxon>Bacteria</taxon>
        <taxon>Bacillati</taxon>
        <taxon>Actinomycetota</taxon>
        <taxon>Actinomycetes</taxon>
        <taxon>Mycobacteriales</taxon>
        <taxon>Nocardiaceae</taxon>
        <taxon>Nocardia</taxon>
    </lineage>
</organism>
<dbReference type="SUPFAM" id="SSF53756">
    <property type="entry name" value="UDP-Glycosyltransferase/glycogen phosphorylase"/>
    <property type="match status" value="1"/>
</dbReference>
<accession>A0ABR4ZIH4</accession>
<sequence>MLVGVCDFPGRYAFPPTGYAGIERWLWAVAVGARRAGARVHLLGPQWRGELAGEWTVRPQRLETLTATELAEFRAARYDLLVAWHEYPARPAWRQAWQALDCAVASFQHGTNRMQPAGIFDGERSRLYCYSTEMMTRYTAHRPRAELAVHLGLGEDEPPAVDGTGLVWVGRIVADKAPHLAVLAARLLGRRITLVGPVFDDAYLRAHRDLFGADHVRFAGELGGPAKTAAFHEGEVFVYTCARDYVEAGAAVFGEALRAGTPVAALAWRAGTCAEAALCAASGRIARVEPDASDACAAAALATAIEAAATLDAAAVQAVGLARFDPAQHFRALAGLTT</sequence>
<gene>
    <name evidence="1" type="ORF">FG87_10410</name>
</gene>
<evidence type="ECO:0000313" key="2">
    <source>
        <dbReference type="Proteomes" id="UP000031364"/>
    </source>
</evidence>
<dbReference type="Gene3D" id="3.40.50.2000">
    <property type="entry name" value="Glycogen Phosphorylase B"/>
    <property type="match status" value="2"/>
</dbReference>
<keyword evidence="2" id="KW-1185">Reference proteome</keyword>
<dbReference type="Proteomes" id="UP000031364">
    <property type="component" value="Unassembled WGS sequence"/>
</dbReference>
<reference evidence="1 2" key="1">
    <citation type="journal article" date="2014" name="Int. J. Syst. Evol. Microbiol.">
        <title>Nocardia vulneris sp. nov., isolated from wounds of human patients in North America.</title>
        <authorList>
            <person name="Lasker B.A."/>
            <person name="Bell M."/>
            <person name="Klenk H.P."/>
            <person name="Sproer C."/>
            <person name="Schumann C."/>
            <person name="Schumann P."/>
            <person name="Brown J.M."/>
        </authorList>
    </citation>
    <scope>NUCLEOTIDE SEQUENCE [LARGE SCALE GENOMIC DNA]</scope>
    <source>
        <strain evidence="1 2">W9851</strain>
    </source>
</reference>